<evidence type="ECO:0000313" key="2">
    <source>
        <dbReference type="EMBL" id="ELU36151.1"/>
    </source>
</evidence>
<name>L8WD92_THACA</name>
<feature type="region of interest" description="Disordered" evidence="1">
    <location>
        <begin position="169"/>
        <end position="204"/>
    </location>
</feature>
<dbReference type="AlphaFoldDB" id="L8WD92"/>
<organism evidence="2 3">
    <name type="scientific">Thanatephorus cucumeris (strain AG1-IA)</name>
    <name type="common">Rice sheath blight fungus</name>
    <name type="synonym">Rhizoctonia solani</name>
    <dbReference type="NCBI Taxonomy" id="983506"/>
    <lineage>
        <taxon>Eukaryota</taxon>
        <taxon>Fungi</taxon>
        <taxon>Dikarya</taxon>
        <taxon>Basidiomycota</taxon>
        <taxon>Agaricomycotina</taxon>
        <taxon>Agaricomycetes</taxon>
        <taxon>Cantharellales</taxon>
        <taxon>Ceratobasidiaceae</taxon>
        <taxon>Rhizoctonia</taxon>
        <taxon>Rhizoctonia solani AG-1</taxon>
    </lineage>
</organism>
<evidence type="ECO:0000313" key="3">
    <source>
        <dbReference type="Proteomes" id="UP000011668"/>
    </source>
</evidence>
<dbReference type="Proteomes" id="UP000011668">
    <property type="component" value="Unassembled WGS sequence"/>
</dbReference>
<sequence length="204" mass="21903">MPGEKNGWLPHGARFVLAIDLISLSGSRHPETQLCRLKSELLAIEEIRGESGSGKPSIPLSPDFSLQTGRKSTGHSVGIGDAVFHASMVMQAYSDGGRVQLRVRSVGLRRELAAGAIEFKLDTIPSHRAWTCLGRQVGRPRLYLFMRLQRQQTLGTFFAKPATMKPAPAQQASLSEFLGAKGGAKSKASTKDKESSGSKTEAGG</sequence>
<keyword evidence="3" id="KW-1185">Reference proteome</keyword>
<protein>
    <submittedName>
        <fullName evidence="2">Uncharacterized protein</fullName>
    </submittedName>
</protein>
<dbReference type="EMBL" id="AFRT01004169">
    <property type="protein sequence ID" value="ELU36151.1"/>
    <property type="molecule type" value="Genomic_DNA"/>
</dbReference>
<proteinExistence type="predicted"/>
<evidence type="ECO:0000256" key="1">
    <source>
        <dbReference type="SAM" id="MobiDB-lite"/>
    </source>
</evidence>
<accession>L8WD92</accession>
<gene>
    <name evidence="2" type="ORF">AG1IA_09820</name>
</gene>
<dbReference type="HOGENOM" id="CLU_1344047_0_0_1"/>
<comment type="caution">
    <text evidence="2">The sequence shown here is derived from an EMBL/GenBank/DDBJ whole genome shotgun (WGS) entry which is preliminary data.</text>
</comment>
<reference evidence="2 3" key="1">
    <citation type="journal article" date="2013" name="Nat. Commun.">
        <title>The evolution and pathogenic mechanisms of the rice sheath blight pathogen.</title>
        <authorList>
            <person name="Zheng A."/>
            <person name="Lin R."/>
            <person name="Xu L."/>
            <person name="Qin P."/>
            <person name="Tang C."/>
            <person name="Ai P."/>
            <person name="Zhang D."/>
            <person name="Liu Y."/>
            <person name="Sun Z."/>
            <person name="Feng H."/>
            <person name="Wang Y."/>
            <person name="Chen Y."/>
            <person name="Liang X."/>
            <person name="Fu R."/>
            <person name="Li Q."/>
            <person name="Zhang J."/>
            <person name="Yu X."/>
            <person name="Xie Z."/>
            <person name="Ding L."/>
            <person name="Guan P."/>
            <person name="Tang J."/>
            <person name="Liang Y."/>
            <person name="Wang S."/>
            <person name="Deng Q."/>
            <person name="Li S."/>
            <person name="Zhu J."/>
            <person name="Wang L."/>
            <person name="Liu H."/>
            <person name="Li P."/>
        </authorList>
    </citation>
    <scope>NUCLEOTIDE SEQUENCE [LARGE SCALE GENOMIC DNA]</scope>
    <source>
        <strain evidence="3">AG-1 IA</strain>
    </source>
</reference>